<proteinExistence type="predicted"/>
<sequence>MSFAITSSVVAAVRPATRTTILSPLTTRSPRSTRRIWQCASNGQGLRDRMERAERSLDAFHRHHEAKIRSEIESSWPTTAPRKPHGTTPWTNKWMQSQISELAGREKTYWDAELEQMNQRMAKLSNLIARNPYELLFGNQAFFAHHEHSLPAEVNKRTEGTKSKTRLQSDSSSDTASSHESLLSRGNLEYDPISGRMTRVTPATQTVTTTSPSATQTVQSQQSAHAEYNAQPDNQLEARLVAEATRAQLSDPVVDCGPGSELEAFFKASPVRVEATHYTPATRTSDATVTRTHDLVDNVPNAASFATPVSGNRATDEEVQPLNASDIRARYDSPNSDESLAAKFQEDPIYEALQSRQHQRSAVPRPEATFRILAFDSSTASVTTTEADTFFGTSEQAPTHEILSRLHNPENFVRYFGKMQEDGYEIATGGGDILVFKRTFNGPGKSQVQGPATGFKDPTIPADVQADLKNYKMPEDAFDMSRYVHHYDPSSSTIKPSTSGSTPPLPRNNPPPNRKQPETTYSSSPSSPPDPDSPSNQASFAQMSAPTSSNQQQHSHSDSKSKSKPKPTFRKILRRMFLTGTITAASCCAMGVLVEYFRTGGTDGRGADGFTAFESERRHGS</sequence>
<dbReference type="EMBL" id="WIWV01000019">
    <property type="protein sequence ID" value="KAF7718103.1"/>
    <property type="molecule type" value="Genomic_DNA"/>
</dbReference>
<accession>A0A8J8W4R8</accession>
<comment type="caution">
    <text evidence="2">The sequence shown here is derived from an EMBL/GenBank/DDBJ whole genome shotgun (WGS) entry which is preliminary data.</text>
</comment>
<feature type="compositionally biased region" description="Basic and acidic residues" evidence="1">
    <location>
        <begin position="153"/>
        <end position="162"/>
    </location>
</feature>
<name>A0A8J8W4R8_9EURO</name>
<reference evidence="2" key="1">
    <citation type="journal article" date="2020" name="Front. Microbiol.">
        <title>Gene regulatory networks of Penicillium echinulatum 2HH and Penicillium oxalicum 114-2 inferred by a computational biology approach.</title>
        <authorList>
            <person name="Lenz A.R."/>
            <person name="Galan-Vasquez E."/>
            <person name="Balbinot E."/>
            <person name="De Abreu F.P."/>
            <person name="De Oliveira N.S."/>
            <person name="Da Rosa L.O."/>
            <person name="De Avila E Silva S."/>
            <person name="Camassola M."/>
            <person name="Dillon A.J.P."/>
            <person name="Perez-Rueda E."/>
        </authorList>
    </citation>
    <scope>NUCLEOTIDE SEQUENCE</scope>
    <source>
        <strain evidence="2">S1M29</strain>
    </source>
</reference>
<keyword evidence="3" id="KW-1185">Reference proteome</keyword>
<feature type="compositionally biased region" description="Pro residues" evidence="1">
    <location>
        <begin position="503"/>
        <end position="514"/>
    </location>
</feature>
<dbReference type="Proteomes" id="UP000631181">
    <property type="component" value="Unassembled WGS sequence"/>
</dbReference>
<organism evidence="2 3">
    <name type="scientific">Penicillium ucsense</name>
    <dbReference type="NCBI Taxonomy" id="2839758"/>
    <lineage>
        <taxon>Eukaryota</taxon>
        <taxon>Fungi</taxon>
        <taxon>Dikarya</taxon>
        <taxon>Ascomycota</taxon>
        <taxon>Pezizomycotina</taxon>
        <taxon>Eurotiomycetes</taxon>
        <taxon>Eurotiomycetidae</taxon>
        <taxon>Eurotiales</taxon>
        <taxon>Aspergillaceae</taxon>
        <taxon>Penicillium</taxon>
    </lineage>
</organism>
<dbReference type="OrthoDB" id="3946750at2759"/>
<feature type="compositionally biased region" description="Low complexity" evidence="1">
    <location>
        <begin position="489"/>
        <end position="502"/>
    </location>
</feature>
<evidence type="ECO:0000313" key="2">
    <source>
        <dbReference type="EMBL" id="KAF7718103.1"/>
    </source>
</evidence>
<feature type="compositionally biased region" description="Polar residues" evidence="1">
    <location>
        <begin position="536"/>
        <end position="547"/>
    </location>
</feature>
<protein>
    <submittedName>
        <fullName evidence="2">Uncharacterized protein</fullName>
    </submittedName>
</protein>
<feature type="region of interest" description="Disordered" evidence="1">
    <location>
        <begin position="487"/>
        <end position="568"/>
    </location>
</feature>
<dbReference type="AlphaFoldDB" id="A0A8J8W4R8"/>
<feature type="compositionally biased region" description="Low complexity" evidence="1">
    <location>
        <begin position="169"/>
        <end position="184"/>
    </location>
</feature>
<gene>
    <name evidence="2" type="ORF">PECM_003069</name>
</gene>
<feature type="region of interest" description="Disordered" evidence="1">
    <location>
        <begin position="153"/>
        <end position="199"/>
    </location>
</feature>
<evidence type="ECO:0000256" key="1">
    <source>
        <dbReference type="SAM" id="MobiDB-lite"/>
    </source>
</evidence>
<evidence type="ECO:0000313" key="3">
    <source>
        <dbReference type="Proteomes" id="UP000631181"/>
    </source>
</evidence>